<proteinExistence type="predicted"/>
<gene>
    <name evidence="1" type="ORF">V5E97_09530</name>
</gene>
<accession>A0AAU7CMW9</accession>
<evidence type="ECO:0000313" key="1">
    <source>
        <dbReference type="EMBL" id="XBH06257.1"/>
    </source>
</evidence>
<dbReference type="EMBL" id="CP155447">
    <property type="protein sequence ID" value="XBH06257.1"/>
    <property type="molecule type" value="Genomic_DNA"/>
</dbReference>
<reference evidence="1" key="1">
    <citation type="submission" date="2024-05" db="EMBL/GenBank/DDBJ databases">
        <title>Planctomycetes of the genus Singulisphaera possess chitinolytic capabilities.</title>
        <authorList>
            <person name="Ivanova A."/>
        </authorList>
    </citation>
    <scope>NUCLEOTIDE SEQUENCE</scope>
    <source>
        <strain evidence="1">Ch08T</strain>
    </source>
</reference>
<dbReference type="RefSeq" id="WP_406699108.1">
    <property type="nucleotide sequence ID" value="NZ_CP155447.1"/>
</dbReference>
<dbReference type="AlphaFoldDB" id="A0AAU7CMW9"/>
<sequence length="122" mass="14432">MEESRLYEVQLRRLRLIRDATAAGLICWQRSEDDQDYFNSVSDLIATYIQFRFPSYNDDVGSDRDYVRIGEDRFMIGTPGWWLVVEILAAGLPDWRNHLQSIFAHYEFDIRRLTTALEHRGT</sequence>
<protein>
    <submittedName>
        <fullName evidence="1">Uncharacterized protein</fullName>
    </submittedName>
</protein>
<name>A0AAU7CMW9_9BACT</name>
<organism evidence="1">
    <name type="scientific">Singulisphaera sp. Ch08</name>
    <dbReference type="NCBI Taxonomy" id="3120278"/>
    <lineage>
        <taxon>Bacteria</taxon>
        <taxon>Pseudomonadati</taxon>
        <taxon>Planctomycetota</taxon>
        <taxon>Planctomycetia</taxon>
        <taxon>Isosphaerales</taxon>
        <taxon>Isosphaeraceae</taxon>
        <taxon>Singulisphaera</taxon>
    </lineage>
</organism>